<comment type="caution">
    <text evidence="2">The sequence shown here is derived from an EMBL/GenBank/DDBJ whole genome shotgun (WGS) entry which is preliminary data.</text>
</comment>
<dbReference type="EMBL" id="JAIPME010000002">
    <property type="protein sequence ID" value="MBZ2387747.1"/>
    <property type="molecule type" value="Genomic_DNA"/>
</dbReference>
<protein>
    <submittedName>
        <fullName evidence="2">Prepilin-type N-terminal cleavage/methylation domain-containing protein</fullName>
    </submittedName>
</protein>
<dbReference type="InterPro" id="IPR012902">
    <property type="entry name" value="N_methyl_site"/>
</dbReference>
<proteinExistence type="predicted"/>
<keyword evidence="1" id="KW-0472">Membrane</keyword>
<reference evidence="2 3" key="1">
    <citation type="submission" date="2021-08" db="EMBL/GenBank/DDBJ databases">
        <title>FDA dAtabase for Regulatory Grade micrObial Sequences (FDA-ARGOS): Supporting development and validation of Infectious Disease Dx tests.</title>
        <authorList>
            <person name="Sproer C."/>
            <person name="Gronow S."/>
            <person name="Severitt S."/>
            <person name="Schroder I."/>
            <person name="Tallon L."/>
            <person name="Sadzewicz L."/>
            <person name="Zhao X."/>
            <person name="Boylan J."/>
            <person name="Ott S."/>
            <person name="Bowen H."/>
            <person name="Vavikolanu K."/>
            <person name="Hazen T."/>
            <person name="Aluvathingal J."/>
            <person name="Nadendla S."/>
            <person name="Lowell S."/>
            <person name="Myers T."/>
            <person name="Yan Y."/>
            <person name="Sichtig H."/>
        </authorList>
    </citation>
    <scope>NUCLEOTIDE SEQUENCE [LARGE SCALE GENOMIC DNA]</scope>
    <source>
        <strain evidence="2 3">FDAARGOS_1460</strain>
    </source>
</reference>
<organism evidence="2 3">
    <name type="scientific">Anaerococcus murdochii</name>
    <dbReference type="NCBI Taxonomy" id="411577"/>
    <lineage>
        <taxon>Bacteria</taxon>
        <taxon>Bacillati</taxon>
        <taxon>Bacillota</taxon>
        <taxon>Tissierellia</taxon>
        <taxon>Tissierellales</taxon>
        <taxon>Peptoniphilaceae</taxon>
        <taxon>Anaerococcus</taxon>
    </lineage>
</organism>
<evidence type="ECO:0000313" key="2">
    <source>
        <dbReference type="EMBL" id="MBZ2387747.1"/>
    </source>
</evidence>
<feature type="transmembrane region" description="Helical" evidence="1">
    <location>
        <begin position="7"/>
        <end position="28"/>
    </location>
</feature>
<accession>A0ABS7T1T8</accession>
<dbReference type="NCBIfam" id="TIGR02532">
    <property type="entry name" value="IV_pilin_GFxxxE"/>
    <property type="match status" value="1"/>
</dbReference>
<keyword evidence="3" id="KW-1185">Reference proteome</keyword>
<keyword evidence="1" id="KW-0812">Transmembrane</keyword>
<dbReference type="PROSITE" id="PS00409">
    <property type="entry name" value="PROKAR_NTER_METHYL"/>
    <property type="match status" value="1"/>
</dbReference>
<keyword evidence="1" id="KW-1133">Transmembrane helix</keyword>
<dbReference type="Proteomes" id="UP000734271">
    <property type="component" value="Unassembled WGS sequence"/>
</dbReference>
<gene>
    <name evidence="2" type="ORF">K8P03_10735</name>
</gene>
<sequence length="157" mass="18111">MKKGFSLIELIISLAIISFLVLVLSNLFSLNINTLNRSYSDEKEYKEAYTGLAFIDTTIRMSHEIKKENHGDSNFTGYIYNDLNKETSFYFYSKNGFLYIHRSDVAKDSYGKANRISECGEIKLDYDEASKLIKIELSSKNDKYNFETAIYVGDKKL</sequence>
<dbReference type="RefSeq" id="WP_223420606.1">
    <property type="nucleotide sequence ID" value="NZ_JAIPME010000002.1"/>
</dbReference>
<dbReference type="Pfam" id="PF07963">
    <property type="entry name" value="N_methyl"/>
    <property type="match status" value="1"/>
</dbReference>
<evidence type="ECO:0000313" key="3">
    <source>
        <dbReference type="Proteomes" id="UP000734271"/>
    </source>
</evidence>
<name>A0ABS7T1T8_9FIRM</name>
<evidence type="ECO:0000256" key="1">
    <source>
        <dbReference type="SAM" id="Phobius"/>
    </source>
</evidence>